<evidence type="ECO:0008006" key="3">
    <source>
        <dbReference type="Google" id="ProtNLM"/>
    </source>
</evidence>
<accession>A0A1H1JNK2</accession>
<dbReference type="RefSeq" id="WP_074772221.1">
    <property type="nucleotide sequence ID" value="NZ_FNKP01000003.1"/>
</dbReference>
<gene>
    <name evidence="1" type="ORF">SAMN05443245_6873</name>
</gene>
<keyword evidence="2" id="KW-1185">Reference proteome</keyword>
<dbReference type="AlphaFoldDB" id="A0A1H1JNK2"/>
<organism evidence="1 2">
    <name type="scientific">Paraburkholderia fungorum</name>
    <dbReference type="NCBI Taxonomy" id="134537"/>
    <lineage>
        <taxon>Bacteria</taxon>
        <taxon>Pseudomonadati</taxon>
        <taxon>Pseudomonadota</taxon>
        <taxon>Betaproteobacteria</taxon>
        <taxon>Burkholderiales</taxon>
        <taxon>Burkholderiaceae</taxon>
        <taxon>Paraburkholderia</taxon>
    </lineage>
</organism>
<protein>
    <recommendedName>
        <fullName evidence="3">WYL domain-containing protein</fullName>
    </recommendedName>
</protein>
<dbReference type="EMBL" id="FNKP01000003">
    <property type="protein sequence ID" value="SDR51245.1"/>
    <property type="molecule type" value="Genomic_DNA"/>
</dbReference>
<dbReference type="Proteomes" id="UP000183487">
    <property type="component" value="Unassembled WGS sequence"/>
</dbReference>
<dbReference type="OrthoDB" id="1493123at2"/>
<reference evidence="2" key="1">
    <citation type="submission" date="2016-10" db="EMBL/GenBank/DDBJ databases">
        <authorList>
            <person name="Varghese N."/>
        </authorList>
    </citation>
    <scope>NUCLEOTIDE SEQUENCE [LARGE SCALE GENOMIC DNA]</scope>
    <source>
        <strain evidence="2">GAS106B</strain>
    </source>
</reference>
<evidence type="ECO:0000313" key="2">
    <source>
        <dbReference type="Proteomes" id="UP000183487"/>
    </source>
</evidence>
<proteinExistence type="predicted"/>
<name>A0A1H1JNK2_9BURK</name>
<evidence type="ECO:0000313" key="1">
    <source>
        <dbReference type="EMBL" id="SDR51245.1"/>
    </source>
</evidence>
<sequence>MNPTICSAIKDRQLLELRYHGFSRVVEPYAYGRDKNGDAILRCFQISGGSESGQTTGWKILKVAAVFAINEQQATFTPRTEYRRGDKAIAFMFCQL</sequence>